<evidence type="ECO:0000313" key="1">
    <source>
        <dbReference type="EMBL" id="SFE87168.1"/>
    </source>
</evidence>
<gene>
    <name evidence="1" type="ORF">SAMN05216167_1214</name>
</gene>
<dbReference type="AlphaFoldDB" id="A0A1I2E3N1"/>
<accession>A0A1I2E3N1</accession>
<evidence type="ECO:0008006" key="3">
    <source>
        <dbReference type="Google" id="ProtNLM"/>
    </source>
</evidence>
<reference evidence="1 2" key="1">
    <citation type="submission" date="2016-10" db="EMBL/GenBank/DDBJ databases">
        <authorList>
            <person name="de Groot N.N."/>
        </authorList>
    </citation>
    <scope>NUCLEOTIDE SEQUENCE [LARGE SCALE GENOMIC DNA]</scope>
    <source>
        <strain evidence="1 2">DSM 26130</strain>
    </source>
</reference>
<dbReference type="Proteomes" id="UP000198598">
    <property type="component" value="Unassembled WGS sequence"/>
</dbReference>
<name>A0A1I2E3N1_9BACT</name>
<dbReference type="EMBL" id="FOLQ01000021">
    <property type="protein sequence ID" value="SFE87168.1"/>
    <property type="molecule type" value="Genomic_DNA"/>
</dbReference>
<proteinExistence type="predicted"/>
<sequence>MPTFADIVGEWAINRIVYSGFAAPLTDRNRTDSSGSLLGSDTYVFNQDSSYGEQFMGKDFYSVDSSTLNVGTETGRWQVIANESMLKLNRATPPHSFIQEPYSATLTQANEFKTVYNYHYLLPGSGATAHRYTQEIYYRKKR</sequence>
<dbReference type="RefSeq" id="WP_093833059.1">
    <property type="nucleotide sequence ID" value="NZ_FOLQ01000021.1"/>
</dbReference>
<keyword evidence="2" id="KW-1185">Reference proteome</keyword>
<organism evidence="1 2">
    <name type="scientific">Spirosoma endophyticum</name>
    <dbReference type="NCBI Taxonomy" id="662367"/>
    <lineage>
        <taxon>Bacteria</taxon>
        <taxon>Pseudomonadati</taxon>
        <taxon>Bacteroidota</taxon>
        <taxon>Cytophagia</taxon>
        <taxon>Cytophagales</taxon>
        <taxon>Cytophagaceae</taxon>
        <taxon>Spirosoma</taxon>
    </lineage>
</organism>
<protein>
    <recommendedName>
        <fullName evidence="3">Lipocalin-like domain-containing protein</fullName>
    </recommendedName>
</protein>
<evidence type="ECO:0000313" key="2">
    <source>
        <dbReference type="Proteomes" id="UP000198598"/>
    </source>
</evidence>